<dbReference type="AlphaFoldDB" id="A0A4Y9EKT0"/>
<dbReference type="Proteomes" id="UP000297737">
    <property type="component" value="Unassembled WGS sequence"/>
</dbReference>
<name>A0A4Y9EKT0_9SPHN</name>
<sequence>MTVQDIGFGTASAQPLPAQKGPVTAARQRRTWTIYAAMCVAGLLPTLLGASASLQAAGIGLWLPGAGFLSVGGWAAVLFPLTLALFVFSLVAWFWAGMVLGPVIVWLGSAALAGAMAGDTVWAGGPYAAAFATAGIGYAFHRRNVRLRDAALAKIAPRVAFLDASLAEVRAQAAEIPDPATREMTPTDLAALRYLLDRALQPVTEWGGFDIIDQFQPAALRYQLNHMGFALGIAQTAYVPNFHGYMGQAQRNLIDKYLLRKVWGYWVYESCWGHLNFTNWDPAARDNIMLTGWFGMHVGQYMLASGDRRYLEPGSLTFRLNAKTAYVHDFNTIIGSVKTNYDSAEFGLFACEPNWIYPICNHYGLASLAVQDAVTGSDNVRRYAPGWFKMLNQEFTDEAGSIIGLRSQHTGMPIPFPTGEVAYAAFQNCFAPGSAQQQWAIARREIAPAIHPDANGKMRISLPGKGLDTGNYKSGHTGSFASILVAAKEFGDAYVAEAAQNSLDSDCGLEIRDGVRRYTGGSNDTNTYAILGQLMQAGDFRRSFTQGPHAPSRTGPVLEAASYPAVLVAQAISDGDNLRLVLYPGAGEGTQTLGLERLQPGRAYTVTGATTDAVTASPDGRAGLDVMLCGRTAVTVTPA</sequence>
<feature type="transmembrane region" description="Helical" evidence="1">
    <location>
        <begin position="93"/>
        <end position="115"/>
    </location>
</feature>
<feature type="transmembrane region" description="Helical" evidence="1">
    <location>
        <begin position="32"/>
        <end position="54"/>
    </location>
</feature>
<accession>A0A4Y9EKT0</accession>
<organism evidence="3 4">
    <name type="scientific">Glacieibacterium arshaanense</name>
    <dbReference type="NCBI Taxonomy" id="2511025"/>
    <lineage>
        <taxon>Bacteria</taxon>
        <taxon>Pseudomonadati</taxon>
        <taxon>Pseudomonadota</taxon>
        <taxon>Alphaproteobacteria</taxon>
        <taxon>Sphingomonadales</taxon>
        <taxon>Sphingosinicellaceae</taxon>
        <taxon>Glacieibacterium</taxon>
    </lineage>
</organism>
<evidence type="ECO:0000313" key="3">
    <source>
        <dbReference type="EMBL" id="TFU01149.1"/>
    </source>
</evidence>
<dbReference type="Pfam" id="PF18566">
    <property type="entry name" value="Ldi"/>
    <property type="match status" value="1"/>
</dbReference>
<evidence type="ECO:0000256" key="1">
    <source>
        <dbReference type="SAM" id="Phobius"/>
    </source>
</evidence>
<dbReference type="EMBL" id="SIHO01000003">
    <property type="protein sequence ID" value="TFU01149.1"/>
    <property type="molecule type" value="Genomic_DNA"/>
</dbReference>
<keyword evidence="1" id="KW-0472">Membrane</keyword>
<gene>
    <name evidence="3" type="ORF">EUV02_12625</name>
</gene>
<feature type="transmembrane region" description="Helical" evidence="1">
    <location>
        <begin position="66"/>
        <end position="86"/>
    </location>
</feature>
<keyword evidence="1" id="KW-0812">Transmembrane</keyword>
<proteinExistence type="predicted"/>
<dbReference type="InterPro" id="IPR041411">
    <property type="entry name" value="Ldi"/>
</dbReference>
<dbReference type="RefSeq" id="WP_135246653.1">
    <property type="nucleotide sequence ID" value="NZ_SIHO01000003.1"/>
</dbReference>
<evidence type="ECO:0000259" key="2">
    <source>
        <dbReference type="Pfam" id="PF18566"/>
    </source>
</evidence>
<reference evidence="3 4" key="1">
    <citation type="submission" date="2019-02" db="EMBL/GenBank/DDBJ databases">
        <title>Polymorphobacter sp. isolated from the lake at the Tibet of China.</title>
        <authorList>
            <person name="Li A."/>
        </authorList>
    </citation>
    <scope>NUCLEOTIDE SEQUENCE [LARGE SCALE GENOMIC DNA]</scope>
    <source>
        <strain evidence="3 4">DJ1R-1</strain>
    </source>
</reference>
<keyword evidence="4" id="KW-1185">Reference proteome</keyword>
<dbReference type="OrthoDB" id="3561361at2"/>
<evidence type="ECO:0000313" key="4">
    <source>
        <dbReference type="Proteomes" id="UP000297737"/>
    </source>
</evidence>
<comment type="caution">
    <text evidence="3">The sequence shown here is derived from an EMBL/GenBank/DDBJ whole genome shotgun (WGS) entry which is preliminary data.</text>
</comment>
<protein>
    <recommendedName>
        <fullName evidence="2">Linalool dehydratase/isomerase domain-containing protein</fullName>
    </recommendedName>
</protein>
<feature type="domain" description="Linalool dehydratase/isomerase" evidence="2">
    <location>
        <begin position="221"/>
        <end position="522"/>
    </location>
</feature>
<keyword evidence="1" id="KW-1133">Transmembrane helix</keyword>